<proteinExistence type="predicted"/>
<comment type="caution">
    <text evidence="2">The sequence shown here is derived from an EMBL/GenBank/DDBJ whole genome shotgun (WGS) entry which is preliminary data.</text>
</comment>
<dbReference type="OrthoDB" id="882087at2759"/>
<evidence type="ECO:0000256" key="1">
    <source>
        <dbReference type="SAM" id="Phobius"/>
    </source>
</evidence>
<dbReference type="AlphaFoldDB" id="A0A5A7RGB2"/>
<dbReference type="InterPro" id="IPR027417">
    <property type="entry name" value="P-loop_NTPase"/>
</dbReference>
<name>A0A5A7RGB2_STRAF</name>
<feature type="transmembrane region" description="Helical" evidence="1">
    <location>
        <begin position="185"/>
        <end position="204"/>
    </location>
</feature>
<gene>
    <name evidence="2" type="ORF">STAS_33930</name>
</gene>
<keyword evidence="1" id="KW-0812">Transmembrane</keyword>
<feature type="transmembrane region" description="Helical" evidence="1">
    <location>
        <begin position="20"/>
        <end position="40"/>
    </location>
</feature>
<dbReference type="EMBL" id="BKCP01012625">
    <property type="protein sequence ID" value="GER56210.1"/>
    <property type="molecule type" value="Genomic_DNA"/>
</dbReference>
<evidence type="ECO:0000313" key="3">
    <source>
        <dbReference type="Proteomes" id="UP000325081"/>
    </source>
</evidence>
<accession>A0A5A7RGB2</accession>
<dbReference type="Proteomes" id="UP000325081">
    <property type="component" value="Unassembled WGS sequence"/>
</dbReference>
<protein>
    <submittedName>
        <fullName evidence="2">ATP-dependent chaperone ClpB</fullName>
    </submittedName>
</protein>
<dbReference type="Gene3D" id="3.40.50.300">
    <property type="entry name" value="P-loop containing nucleotide triphosphate hydrolases"/>
    <property type="match status" value="1"/>
</dbReference>
<feature type="non-terminal residue" evidence="2">
    <location>
        <position position="315"/>
    </location>
</feature>
<keyword evidence="1" id="KW-0472">Membrane</keyword>
<evidence type="ECO:0000313" key="2">
    <source>
        <dbReference type="EMBL" id="GER56210.1"/>
    </source>
</evidence>
<organism evidence="2 3">
    <name type="scientific">Striga asiatica</name>
    <name type="common">Asiatic witchweed</name>
    <name type="synonym">Buchnera asiatica</name>
    <dbReference type="NCBI Taxonomy" id="4170"/>
    <lineage>
        <taxon>Eukaryota</taxon>
        <taxon>Viridiplantae</taxon>
        <taxon>Streptophyta</taxon>
        <taxon>Embryophyta</taxon>
        <taxon>Tracheophyta</taxon>
        <taxon>Spermatophyta</taxon>
        <taxon>Magnoliopsida</taxon>
        <taxon>eudicotyledons</taxon>
        <taxon>Gunneridae</taxon>
        <taxon>Pentapetalae</taxon>
        <taxon>asterids</taxon>
        <taxon>lamiids</taxon>
        <taxon>Lamiales</taxon>
        <taxon>Orobanchaceae</taxon>
        <taxon>Buchnereae</taxon>
        <taxon>Striga</taxon>
    </lineage>
</organism>
<keyword evidence="3" id="KW-1185">Reference proteome</keyword>
<reference evidence="3" key="1">
    <citation type="journal article" date="2019" name="Curr. Biol.">
        <title>Genome Sequence of Striga asiatica Provides Insight into the Evolution of Plant Parasitism.</title>
        <authorList>
            <person name="Yoshida S."/>
            <person name="Kim S."/>
            <person name="Wafula E.K."/>
            <person name="Tanskanen J."/>
            <person name="Kim Y.M."/>
            <person name="Honaas L."/>
            <person name="Yang Z."/>
            <person name="Spallek T."/>
            <person name="Conn C.E."/>
            <person name="Ichihashi Y."/>
            <person name="Cheong K."/>
            <person name="Cui S."/>
            <person name="Der J.P."/>
            <person name="Gundlach H."/>
            <person name="Jiao Y."/>
            <person name="Hori C."/>
            <person name="Ishida J.K."/>
            <person name="Kasahara H."/>
            <person name="Kiba T."/>
            <person name="Kim M.S."/>
            <person name="Koo N."/>
            <person name="Laohavisit A."/>
            <person name="Lee Y.H."/>
            <person name="Lumba S."/>
            <person name="McCourt P."/>
            <person name="Mortimer J.C."/>
            <person name="Mutuku J.M."/>
            <person name="Nomura T."/>
            <person name="Sasaki-Sekimoto Y."/>
            <person name="Seto Y."/>
            <person name="Wang Y."/>
            <person name="Wakatake T."/>
            <person name="Sakakibara H."/>
            <person name="Demura T."/>
            <person name="Yamaguchi S."/>
            <person name="Yoneyama K."/>
            <person name="Manabe R.I."/>
            <person name="Nelson D.C."/>
            <person name="Schulman A.H."/>
            <person name="Timko M.P."/>
            <person name="dePamphilis C.W."/>
            <person name="Choi D."/>
            <person name="Shirasu K."/>
        </authorList>
    </citation>
    <scope>NUCLEOTIDE SEQUENCE [LARGE SCALE GENOMIC DNA]</scope>
    <source>
        <strain evidence="3">cv. UVA1</strain>
    </source>
</reference>
<sequence>MWGLFCTVPSFQLNYERLILRYFLFGSCITVLFASVDFIYDKLNKRLSSQAIILALLRGRQKKIKKMVLAVYVLMFLKIARFMKCTEHWSPQGETVTFRGVRFSYWALLELVRQIFSGSLPSIGTVFDDKHEDFWGRLVGVVSRRPYSMFVIGKIEKASPSITRVLLELLCREDQASDVVDFSNLLILMTLVLWNQFSIIPYIFRMTHDCVLKGSGPERALSEAKPLLGNDLVDKVFYFQEGKGGTALEKALLEHIIPWLTTVDDLKTRYVAEQETCEDDWYFMFKDGIFDKLIANVRMKVESMHWISYTNFKGL</sequence>
<keyword evidence="1" id="KW-1133">Transmembrane helix</keyword>